<dbReference type="HAMAP" id="MF_00014">
    <property type="entry name" value="Ribosome_mat_RimM"/>
    <property type="match status" value="1"/>
</dbReference>
<dbReference type="InterPro" id="IPR036976">
    <property type="entry name" value="RimM_N_sf"/>
</dbReference>
<reference evidence="8 11" key="2">
    <citation type="submission" date="2017-01" db="EMBL/GenBank/DDBJ databases">
        <authorList>
            <person name="Wolfgang W.J."/>
            <person name="Cole J."/>
            <person name="Wroblewski D."/>
            <person name="Mcginnis J."/>
            <person name="Musser K.A."/>
        </authorList>
    </citation>
    <scope>NUCLEOTIDE SEQUENCE</scope>
    <source>
        <strain evidence="8">124861</strain>
        <strain evidence="9 11">93087</strain>
    </source>
</reference>
<dbReference type="GO" id="GO:0006364">
    <property type="term" value="P:rRNA processing"/>
    <property type="evidence" value="ECO:0007669"/>
    <property type="project" value="UniProtKB-UniRule"/>
</dbReference>
<dbReference type="SUPFAM" id="SSF50346">
    <property type="entry name" value="PRC-barrel domain"/>
    <property type="match status" value="1"/>
</dbReference>
<dbReference type="InterPro" id="IPR002676">
    <property type="entry name" value="RimM_N"/>
</dbReference>
<dbReference type="EMBL" id="MTAB01000055">
    <property type="protein sequence ID" value="OSI14752.1"/>
    <property type="molecule type" value="Genomic_DNA"/>
</dbReference>
<dbReference type="Pfam" id="PF24986">
    <property type="entry name" value="PRC_RimM"/>
    <property type="match status" value="1"/>
</dbReference>
<gene>
    <name evidence="5" type="primary">rimM</name>
    <name evidence="8" type="ORF">BV912_12360</name>
    <name evidence="9" type="ORF">BV913_10350</name>
</gene>
<comment type="subunit">
    <text evidence="5">Binds ribosomal protein uS19.</text>
</comment>
<dbReference type="AlphaFoldDB" id="A0A1X3D4T6"/>
<evidence type="ECO:0000259" key="7">
    <source>
        <dbReference type="Pfam" id="PF24986"/>
    </source>
</evidence>
<organism evidence="8 10">
    <name type="scientific">Neisseria dumasiana</name>
    <dbReference type="NCBI Taxonomy" id="1931275"/>
    <lineage>
        <taxon>Bacteria</taxon>
        <taxon>Pseudomonadati</taxon>
        <taxon>Pseudomonadota</taxon>
        <taxon>Betaproteobacteria</taxon>
        <taxon>Neisseriales</taxon>
        <taxon>Neisseriaceae</taxon>
        <taxon>Neisseria</taxon>
    </lineage>
</organism>
<dbReference type="GO" id="GO:0042274">
    <property type="term" value="P:ribosomal small subunit biogenesis"/>
    <property type="evidence" value="ECO:0007669"/>
    <property type="project" value="UniProtKB-UniRule"/>
</dbReference>
<dbReference type="GO" id="GO:0005737">
    <property type="term" value="C:cytoplasm"/>
    <property type="evidence" value="ECO:0007669"/>
    <property type="project" value="UniProtKB-SubCell"/>
</dbReference>
<comment type="subcellular location">
    <subcellularLocation>
        <location evidence="5">Cytoplasm</location>
    </subcellularLocation>
</comment>
<reference evidence="10" key="1">
    <citation type="submission" date="2017-01" db="EMBL/GenBank/DDBJ databases">
        <authorList>
            <person name="Mah S.A."/>
            <person name="Swanson W.J."/>
            <person name="Moy G.W."/>
            <person name="Vacquier V.D."/>
        </authorList>
    </citation>
    <scope>NUCLEOTIDE SEQUENCE [LARGE SCALE GENOMIC DNA]</scope>
    <source>
        <strain evidence="10">124861</strain>
    </source>
</reference>
<dbReference type="OrthoDB" id="9783509at2"/>
<dbReference type="Pfam" id="PF01782">
    <property type="entry name" value="RimM"/>
    <property type="match status" value="1"/>
</dbReference>
<keyword evidence="11" id="KW-1185">Reference proteome</keyword>
<sequence>MTDTQQRVAMGYIKGVFGIKGWLKIAADTEYTDSLLDYPEWQLSKDGRRLNVTLEAGKIVNGELQVKFEGINDRDEAFALRGYTIEIPRESFAPAEEGEYYWADLVGMTVVNTENITLGTVKNLMETGAHDVLVVDGDYGQKLIPFVSHFIGNVDSENRIITADWGTDY</sequence>
<dbReference type="PANTHER" id="PTHR33692:SF1">
    <property type="entry name" value="RIBOSOME MATURATION FACTOR RIMM"/>
    <property type="match status" value="1"/>
</dbReference>
<dbReference type="EMBL" id="MTAC01000030">
    <property type="protein sequence ID" value="OSI31836.1"/>
    <property type="molecule type" value="Genomic_DNA"/>
</dbReference>
<dbReference type="InterPro" id="IPR056792">
    <property type="entry name" value="PRC_RimM"/>
</dbReference>
<dbReference type="GO" id="GO:0043022">
    <property type="term" value="F:ribosome binding"/>
    <property type="evidence" value="ECO:0007669"/>
    <property type="project" value="InterPro"/>
</dbReference>
<dbReference type="NCBIfam" id="TIGR02273">
    <property type="entry name" value="16S_RimM"/>
    <property type="match status" value="1"/>
</dbReference>
<keyword evidence="3 5" id="KW-0698">rRNA processing</keyword>
<evidence type="ECO:0000256" key="4">
    <source>
        <dbReference type="ARBA" id="ARBA00023186"/>
    </source>
</evidence>
<evidence type="ECO:0000256" key="5">
    <source>
        <dbReference type="HAMAP-Rule" id="MF_00014"/>
    </source>
</evidence>
<name>A0A1X3D4T6_9NEIS</name>
<evidence type="ECO:0000256" key="1">
    <source>
        <dbReference type="ARBA" id="ARBA00022490"/>
    </source>
</evidence>
<dbReference type="InterPro" id="IPR009000">
    <property type="entry name" value="Transl_B-barrel_sf"/>
</dbReference>
<proteinExistence type="inferred from homology"/>
<dbReference type="STRING" id="1931275.BV914_11280"/>
<dbReference type="SUPFAM" id="SSF50447">
    <property type="entry name" value="Translation proteins"/>
    <property type="match status" value="1"/>
</dbReference>
<dbReference type="GO" id="GO:0005840">
    <property type="term" value="C:ribosome"/>
    <property type="evidence" value="ECO:0007669"/>
    <property type="project" value="InterPro"/>
</dbReference>
<comment type="domain">
    <text evidence="5">The PRC barrel domain binds ribosomal protein uS19.</text>
</comment>
<evidence type="ECO:0000313" key="10">
    <source>
        <dbReference type="Proteomes" id="UP000193303"/>
    </source>
</evidence>
<dbReference type="InterPro" id="IPR011033">
    <property type="entry name" value="PRC_barrel-like_sf"/>
</dbReference>
<dbReference type="Proteomes" id="UP000193346">
    <property type="component" value="Unassembled WGS sequence"/>
</dbReference>
<dbReference type="Gene3D" id="2.40.30.60">
    <property type="entry name" value="RimM"/>
    <property type="match status" value="1"/>
</dbReference>
<comment type="caution">
    <text evidence="8">The sequence shown here is derived from an EMBL/GenBank/DDBJ whole genome shotgun (WGS) entry which is preliminary data.</text>
</comment>
<dbReference type="RefSeq" id="WP_054599639.1">
    <property type="nucleotide sequence ID" value="NZ_CP091509.1"/>
</dbReference>
<protein>
    <recommendedName>
        <fullName evidence="5">Ribosome maturation factor RimM</fullName>
    </recommendedName>
</protein>
<dbReference type="PANTHER" id="PTHR33692">
    <property type="entry name" value="RIBOSOME MATURATION FACTOR RIMM"/>
    <property type="match status" value="1"/>
</dbReference>
<evidence type="ECO:0000259" key="6">
    <source>
        <dbReference type="Pfam" id="PF01782"/>
    </source>
</evidence>
<feature type="domain" description="Ribosome maturation factor RimM PRC barrel" evidence="7">
    <location>
        <begin position="102"/>
        <end position="165"/>
    </location>
</feature>
<keyword evidence="4 5" id="KW-0143">Chaperone</keyword>
<evidence type="ECO:0000256" key="3">
    <source>
        <dbReference type="ARBA" id="ARBA00022552"/>
    </source>
</evidence>
<dbReference type="InterPro" id="IPR011961">
    <property type="entry name" value="RimM"/>
</dbReference>
<evidence type="ECO:0000313" key="9">
    <source>
        <dbReference type="EMBL" id="OSI31836.1"/>
    </source>
</evidence>
<evidence type="ECO:0000256" key="2">
    <source>
        <dbReference type="ARBA" id="ARBA00022517"/>
    </source>
</evidence>
<comment type="similarity">
    <text evidence="5">Belongs to the RimM family.</text>
</comment>
<keyword evidence="1 5" id="KW-0963">Cytoplasm</keyword>
<dbReference type="Gene3D" id="2.30.30.240">
    <property type="entry name" value="PRC-barrel domain"/>
    <property type="match status" value="1"/>
</dbReference>
<keyword evidence="2 5" id="KW-0690">Ribosome biogenesis</keyword>
<evidence type="ECO:0000313" key="11">
    <source>
        <dbReference type="Proteomes" id="UP000193346"/>
    </source>
</evidence>
<evidence type="ECO:0000313" key="8">
    <source>
        <dbReference type="EMBL" id="OSI14752.1"/>
    </source>
</evidence>
<feature type="domain" description="RimM N-terminal" evidence="6">
    <location>
        <begin position="10"/>
        <end position="90"/>
    </location>
</feature>
<accession>A0A1X3D4T6</accession>
<comment type="function">
    <text evidence="5">An accessory protein needed during the final step in the assembly of 30S ribosomal subunit, possibly for assembly of the head region. Essential for efficient processing of 16S rRNA. May be needed both before and after RbfA during the maturation of 16S rRNA. It has affinity for free ribosomal 30S subunits but not for 70S ribosomes.</text>
</comment>
<dbReference type="Proteomes" id="UP000193303">
    <property type="component" value="Unassembled WGS sequence"/>
</dbReference>